<dbReference type="InterPro" id="IPR050312">
    <property type="entry name" value="IolE/XylAMocC-like"/>
</dbReference>
<dbReference type="InterPro" id="IPR001719">
    <property type="entry name" value="AP_endonuc_2"/>
</dbReference>
<dbReference type="OrthoDB" id="59344at2157"/>
<dbReference type="PANTHER" id="PTHR12110">
    <property type="entry name" value="HYDROXYPYRUVATE ISOMERASE"/>
    <property type="match status" value="1"/>
</dbReference>
<dbReference type="InterPro" id="IPR036237">
    <property type="entry name" value="Xyl_isomerase-like_sf"/>
</dbReference>
<keyword evidence="2" id="KW-0413">Isomerase</keyword>
<name>A6USB6_METVS</name>
<dbReference type="eggNOG" id="arCOG01897">
    <property type="taxonomic scope" value="Archaea"/>
</dbReference>
<dbReference type="STRING" id="406327.Mevan_1494"/>
<dbReference type="SMART" id="SM00518">
    <property type="entry name" value="AP2Ec"/>
    <property type="match status" value="1"/>
</dbReference>
<protein>
    <submittedName>
        <fullName evidence="2">Xylose isomerase domain protein TIM barrel</fullName>
    </submittedName>
</protein>
<evidence type="ECO:0000259" key="1">
    <source>
        <dbReference type="Pfam" id="PF01261"/>
    </source>
</evidence>
<dbReference type="InterPro" id="IPR013022">
    <property type="entry name" value="Xyl_isomerase-like_TIM-brl"/>
</dbReference>
<dbReference type="GO" id="GO:0008270">
    <property type="term" value="F:zinc ion binding"/>
    <property type="evidence" value="ECO:0007669"/>
    <property type="project" value="InterPro"/>
</dbReference>
<dbReference type="GO" id="GO:0006281">
    <property type="term" value="P:DNA repair"/>
    <property type="evidence" value="ECO:0007669"/>
    <property type="project" value="InterPro"/>
</dbReference>
<evidence type="ECO:0000313" key="2">
    <source>
        <dbReference type="EMBL" id="ABR55388.1"/>
    </source>
</evidence>
<dbReference type="RefSeq" id="WP_012066302.1">
    <property type="nucleotide sequence ID" value="NC_009634.1"/>
</dbReference>
<dbReference type="Pfam" id="PF01261">
    <property type="entry name" value="AP_endonuc_2"/>
    <property type="match status" value="1"/>
</dbReference>
<organism evidence="2 3">
    <name type="scientific">Methanococcus vannielii (strain ATCC 35089 / DSM 1224 / JCM 13029 / OCM 148 / SB)</name>
    <dbReference type="NCBI Taxonomy" id="406327"/>
    <lineage>
        <taxon>Archaea</taxon>
        <taxon>Methanobacteriati</taxon>
        <taxon>Methanobacteriota</taxon>
        <taxon>Methanomada group</taxon>
        <taxon>Methanococci</taxon>
        <taxon>Methanococcales</taxon>
        <taxon>Methanococcaceae</taxon>
        <taxon>Methanococcus</taxon>
    </lineage>
</organism>
<dbReference type="PANTHER" id="PTHR12110:SF21">
    <property type="entry name" value="XYLOSE ISOMERASE-LIKE TIM BARREL DOMAIN-CONTAINING PROTEIN"/>
    <property type="match status" value="1"/>
</dbReference>
<dbReference type="GO" id="GO:0016853">
    <property type="term" value="F:isomerase activity"/>
    <property type="evidence" value="ECO:0007669"/>
    <property type="project" value="UniProtKB-KW"/>
</dbReference>
<sequence>MVKIGCSSLFFWEYEFDEIVDIYNDIGLKYMEFVPENPAFWKKRNDLDYVLNVKKILSKLNITVHSPYIELNPSSNNENIREITLKETLWAIELSKLLNSKFVTIHAGKRPTKRVPTLEEYVNFYEYLKKCEEYALINDISLCLENSTKKVNHICYLVCEMEKTLENFKNLNLTLDFAHARGDSTDFVKVLYKYIKNVHISGVNGKDHYPISSSKIDFSKPLNDLLYKYKYNGVLNLELNDLIYKKTLSKFEKIEILVNEVSYIEKMLE</sequence>
<reference evidence="2" key="1">
    <citation type="submission" date="2007-06" db="EMBL/GenBank/DDBJ databases">
        <title>Complete sequence of Methanococcus vannielii SB.</title>
        <authorList>
            <consortium name="US DOE Joint Genome Institute"/>
            <person name="Copeland A."/>
            <person name="Lucas S."/>
            <person name="Lapidus A."/>
            <person name="Barry K."/>
            <person name="Glavina del Rio T."/>
            <person name="Dalin E."/>
            <person name="Tice H."/>
            <person name="Pitluck S."/>
            <person name="Chain P."/>
            <person name="Malfatti S."/>
            <person name="Shin M."/>
            <person name="Vergez L."/>
            <person name="Schmutz J."/>
            <person name="Larimer F."/>
            <person name="Land M."/>
            <person name="Hauser L."/>
            <person name="Kyrpides N."/>
            <person name="Anderson I."/>
            <person name="Sieprawska-Lupa M."/>
            <person name="Whitman W.B."/>
            <person name="Richardson P."/>
        </authorList>
    </citation>
    <scope>NUCLEOTIDE SEQUENCE [LARGE SCALE GENOMIC DNA]</scope>
    <source>
        <strain evidence="2">SB</strain>
    </source>
</reference>
<gene>
    <name evidence="2" type="ordered locus">Mevan_1494</name>
</gene>
<dbReference type="Gene3D" id="3.20.20.150">
    <property type="entry name" value="Divalent-metal-dependent TIM barrel enzymes"/>
    <property type="match status" value="1"/>
</dbReference>
<dbReference type="AlphaFoldDB" id="A6USB6"/>
<keyword evidence="3" id="KW-1185">Reference proteome</keyword>
<feature type="domain" description="Xylose isomerase-like TIM barrel" evidence="1">
    <location>
        <begin position="22"/>
        <end position="240"/>
    </location>
</feature>
<evidence type="ECO:0000313" key="3">
    <source>
        <dbReference type="Proteomes" id="UP000001107"/>
    </source>
</evidence>
<dbReference type="HOGENOM" id="CLU_050006_7_0_2"/>
<accession>A6USB6</accession>
<dbReference type="GeneID" id="5325232"/>
<dbReference type="SUPFAM" id="SSF51658">
    <property type="entry name" value="Xylose isomerase-like"/>
    <property type="match status" value="1"/>
</dbReference>
<dbReference type="GO" id="GO:0003677">
    <property type="term" value="F:DNA binding"/>
    <property type="evidence" value="ECO:0007669"/>
    <property type="project" value="InterPro"/>
</dbReference>
<dbReference type="EMBL" id="CP000742">
    <property type="protein sequence ID" value="ABR55388.1"/>
    <property type="molecule type" value="Genomic_DNA"/>
</dbReference>
<dbReference type="Proteomes" id="UP000001107">
    <property type="component" value="Chromosome"/>
</dbReference>
<dbReference type="KEGG" id="mvn:Mevan_1494"/>
<proteinExistence type="predicted"/>